<keyword evidence="1" id="KW-0472">Membrane</keyword>
<dbReference type="EMBL" id="JADOUF010000001">
    <property type="protein sequence ID" value="MBG6138203.1"/>
    <property type="molecule type" value="Genomic_DNA"/>
</dbReference>
<protein>
    <submittedName>
        <fullName evidence="2">S-formylglutathione hydrolase FrmB</fullName>
    </submittedName>
</protein>
<dbReference type="GO" id="GO:0016747">
    <property type="term" value="F:acyltransferase activity, transferring groups other than amino-acyl groups"/>
    <property type="evidence" value="ECO:0007669"/>
    <property type="project" value="TreeGrafter"/>
</dbReference>
<sequence>MTPTSLDLQFLTIGVAVATTVFVAWAWPRVRWGRWLIRPVLLTLCALTAFSVVGVAVNRIMFLAPTWGHVFGDRNAAAVPIGDDDGGTVPTAAPGQSRMEQFTPALGKSGIALPVIAYLPPGYDQSDTVRYPVITAYAGFPGTPNTWVSGTGAQRMLDAEIAAHRMAPTIVIYPTIHPDPKWDSECVNAEGGPQFETYLTEDVPQAVKSRFRVRGDRAAWGVIGFSTGGYCAVNHVLRHPGTYAAAASLSGYFKPLPGGEGGTQDLFKGNEKARQENAPLWRVQNLPVPDVDIWYGAANDDKVAMAGIKEFAPQVRAPIRFTTAFIPTGGHTLAAWMVLIPSALDWLSARLAAPQSLS</sequence>
<accession>A0A8J7GKA0</accession>
<evidence type="ECO:0000313" key="2">
    <source>
        <dbReference type="EMBL" id="MBG6138203.1"/>
    </source>
</evidence>
<evidence type="ECO:0000256" key="1">
    <source>
        <dbReference type="SAM" id="Phobius"/>
    </source>
</evidence>
<dbReference type="Pfam" id="PF00756">
    <property type="entry name" value="Esterase"/>
    <property type="match status" value="1"/>
</dbReference>
<dbReference type="Gene3D" id="3.40.50.1820">
    <property type="entry name" value="alpha/beta hydrolase"/>
    <property type="match status" value="1"/>
</dbReference>
<dbReference type="RefSeq" id="WP_197004984.1">
    <property type="nucleotide sequence ID" value="NZ_BONS01000017.1"/>
</dbReference>
<name>A0A8J7GKA0_9ACTN</name>
<dbReference type="PANTHER" id="PTHR48098">
    <property type="entry name" value="ENTEROCHELIN ESTERASE-RELATED"/>
    <property type="match status" value="1"/>
</dbReference>
<keyword evidence="3" id="KW-1185">Reference proteome</keyword>
<keyword evidence="1" id="KW-0812">Transmembrane</keyword>
<feature type="transmembrane region" description="Helical" evidence="1">
    <location>
        <begin position="39"/>
        <end position="57"/>
    </location>
</feature>
<keyword evidence="1" id="KW-1133">Transmembrane helix</keyword>
<organism evidence="2 3">
    <name type="scientific">Longispora fulva</name>
    <dbReference type="NCBI Taxonomy" id="619741"/>
    <lineage>
        <taxon>Bacteria</taxon>
        <taxon>Bacillati</taxon>
        <taxon>Actinomycetota</taxon>
        <taxon>Actinomycetes</taxon>
        <taxon>Micromonosporales</taxon>
        <taxon>Micromonosporaceae</taxon>
        <taxon>Longispora</taxon>
    </lineage>
</organism>
<dbReference type="Proteomes" id="UP000622552">
    <property type="component" value="Unassembled WGS sequence"/>
</dbReference>
<dbReference type="InterPro" id="IPR029058">
    <property type="entry name" value="AB_hydrolase_fold"/>
</dbReference>
<dbReference type="InterPro" id="IPR050583">
    <property type="entry name" value="Mycobacterial_A85_antigen"/>
</dbReference>
<keyword evidence="2" id="KW-0378">Hydrolase</keyword>
<dbReference type="AlphaFoldDB" id="A0A8J7GKA0"/>
<proteinExistence type="predicted"/>
<dbReference type="PANTHER" id="PTHR48098:SF1">
    <property type="entry name" value="DIACYLGLYCEROL ACYLTRANSFERASE_MYCOLYLTRANSFERASE AG85A"/>
    <property type="match status" value="1"/>
</dbReference>
<comment type="caution">
    <text evidence="2">The sequence shown here is derived from an EMBL/GenBank/DDBJ whole genome shotgun (WGS) entry which is preliminary data.</text>
</comment>
<evidence type="ECO:0000313" key="3">
    <source>
        <dbReference type="Proteomes" id="UP000622552"/>
    </source>
</evidence>
<gene>
    <name evidence="2" type="ORF">IW245_004397</name>
</gene>
<dbReference type="GO" id="GO:0016787">
    <property type="term" value="F:hydrolase activity"/>
    <property type="evidence" value="ECO:0007669"/>
    <property type="project" value="UniProtKB-KW"/>
</dbReference>
<dbReference type="SUPFAM" id="SSF53474">
    <property type="entry name" value="alpha/beta-Hydrolases"/>
    <property type="match status" value="1"/>
</dbReference>
<dbReference type="InterPro" id="IPR000801">
    <property type="entry name" value="Esterase-like"/>
</dbReference>
<reference evidence="2" key="1">
    <citation type="submission" date="2020-11" db="EMBL/GenBank/DDBJ databases">
        <title>Sequencing the genomes of 1000 actinobacteria strains.</title>
        <authorList>
            <person name="Klenk H.-P."/>
        </authorList>
    </citation>
    <scope>NUCLEOTIDE SEQUENCE</scope>
    <source>
        <strain evidence="2">DSM 45356</strain>
    </source>
</reference>
<feature type="transmembrane region" description="Helical" evidence="1">
    <location>
        <begin position="6"/>
        <end position="27"/>
    </location>
</feature>